<feature type="domain" description="Multidrug resistance protein MdtA-like barrel-sandwich hybrid" evidence="4">
    <location>
        <begin position="54"/>
        <end position="195"/>
    </location>
</feature>
<dbReference type="Gene3D" id="1.10.287.470">
    <property type="entry name" value="Helix hairpin bin"/>
    <property type="match status" value="1"/>
</dbReference>
<protein>
    <submittedName>
        <fullName evidence="7">Efflux RND transporter periplasmic adaptor subunit</fullName>
    </submittedName>
</protein>
<accession>A0A4Y8L1N0</accession>
<dbReference type="InterPro" id="IPR058624">
    <property type="entry name" value="MdtA-like_HH"/>
</dbReference>
<gene>
    <name evidence="7" type="ORF">E2605_13255</name>
</gene>
<dbReference type="Gene3D" id="2.40.50.100">
    <property type="match status" value="1"/>
</dbReference>
<sequence length="391" mass="43633">MRYNKIFIFSACCILLLAACKKHEVKPPVVEVEDVSNDNIQIYGEYVGLIKAARKVEIHARVEGFLEKMTFNEGKKVSAGEPLFYINNAPYKARVEKAKAQLKKDEAQAAKSQRDVERLRPLYVQNAASQLDLDNAEAALDMAKASVLMSKADLEQAELELSYTVVRSPLSGYISERYVDIGTLVGKSGTSLLATVVQRDTVQVDFKLTSLDYLRSQRRNVHLGEQDKNRSWQPTVTVTLADNSAYSEQGIVDFASPLVDPKTGTFGVRAVLPNPNQVLLPGQFTRVKLLLDVLENVIVVPRKAISIEKGGAFIFVILPNNTAEKRYIETGPEENNRIVVTRGLSKGEKIVIEGYQKLTHGQTVIARTPDEEKKIVDKEKSRLEEKKEAKQ</sequence>
<comment type="caution">
    <text evidence="7">The sequence shown here is derived from an EMBL/GenBank/DDBJ whole genome shotgun (WGS) entry which is preliminary data.</text>
</comment>
<reference evidence="7 8" key="1">
    <citation type="submission" date="2019-03" db="EMBL/GenBank/DDBJ databases">
        <title>San Antonio Military Medical Center submission to MRSN (WRAIR), pending publication.</title>
        <authorList>
            <person name="Blyth D.M."/>
            <person name="Mccarthy S.L."/>
            <person name="Schall S.E."/>
            <person name="Stam J.A."/>
            <person name="Ong A.C."/>
            <person name="Mcgann P.T."/>
        </authorList>
    </citation>
    <scope>NUCLEOTIDE SEQUENCE [LARGE SCALE GENOMIC DNA]</scope>
    <source>
        <strain evidence="7 8">MRSN571793</strain>
    </source>
</reference>
<dbReference type="InterPro" id="IPR058625">
    <property type="entry name" value="MdtA-like_BSH"/>
</dbReference>
<comment type="subcellular location">
    <subcellularLocation>
        <location evidence="1">Cell envelope</location>
    </subcellularLocation>
</comment>
<evidence type="ECO:0000259" key="4">
    <source>
        <dbReference type="Pfam" id="PF25917"/>
    </source>
</evidence>
<feature type="domain" description="Multidrug resistance protein MdtA-like C-terminal permuted SH3" evidence="6">
    <location>
        <begin position="296"/>
        <end position="357"/>
    </location>
</feature>
<feature type="domain" description="Multidrug resistance protein MdtA-like alpha-helical hairpin" evidence="3">
    <location>
        <begin position="96"/>
        <end position="164"/>
    </location>
</feature>
<dbReference type="AlphaFoldDB" id="A0A4Y8L1N0"/>
<dbReference type="Pfam" id="PF25944">
    <property type="entry name" value="Beta-barrel_RND"/>
    <property type="match status" value="1"/>
</dbReference>
<dbReference type="InterPro" id="IPR058626">
    <property type="entry name" value="MdtA-like_b-barrel"/>
</dbReference>
<dbReference type="PROSITE" id="PS51257">
    <property type="entry name" value="PROKAR_LIPOPROTEIN"/>
    <property type="match status" value="1"/>
</dbReference>
<dbReference type="STRING" id="1121485.GCA_000426485_01475"/>
<dbReference type="Pfam" id="PF25917">
    <property type="entry name" value="BSH_RND"/>
    <property type="match status" value="1"/>
</dbReference>
<evidence type="ECO:0000259" key="3">
    <source>
        <dbReference type="Pfam" id="PF25876"/>
    </source>
</evidence>
<dbReference type="Pfam" id="PF25967">
    <property type="entry name" value="RND-MFP_C"/>
    <property type="match status" value="1"/>
</dbReference>
<evidence type="ECO:0000259" key="5">
    <source>
        <dbReference type="Pfam" id="PF25944"/>
    </source>
</evidence>
<dbReference type="EMBL" id="SOML01000008">
    <property type="protein sequence ID" value="TFD95380.1"/>
    <property type="molecule type" value="Genomic_DNA"/>
</dbReference>
<evidence type="ECO:0000259" key="6">
    <source>
        <dbReference type="Pfam" id="PF25967"/>
    </source>
</evidence>
<proteinExistence type="inferred from homology"/>
<dbReference type="SUPFAM" id="SSF111369">
    <property type="entry name" value="HlyD-like secretion proteins"/>
    <property type="match status" value="1"/>
</dbReference>
<comment type="similarity">
    <text evidence="2">Belongs to the membrane fusion protein (MFP) (TC 8.A.1) family.</text>
</comment>
<dbReference type="InterPro" id="IPR006143">
    <property type="entry name" value="RND_pump_MFP"/>
</dbReference>
<dbReference type="PANTHER" id="PTHR30158">
    <property type="entry name" value="ACRA/E-RELATED COMPONENT OF DRUG EFFLUX TRANSPORTER"/>
    <property type="match status" value="1"/>
</dbReference>
<dbReference type="GO" id="GO:0046677">
    <property type="term" value="P:response to antibiotic"/>
    <property type="evidence" value="ECO:0007669"/>
    <property type="project" value="TreeGrafter"/>
</dbReference>
<evidence type="ECO:0000256" key="2">
    <source>
        <dbReference type="ARBA" id="ARBA00009477"/>
    </source>
</evidence>
<dbReference type="InterPro" id="IPR058627">
    <property type="entry name" value="MdtA-like_C"/>
</dbReference>
<evidence type="ECO:0000256" key="1">
    <source>
        <dbReference type="ARBA" id="ARBA00004196"/>
    </source>
</evidence>
<dbReference type="PANTHER" id="PTHR30158:SF3">
    <property type="entry name" value="MULTIDRUG EFFLUX PUMP SUBUNIT ACRA-RELATED"/>
    <property type="match status" value="1"/>
</dbReference>
<organism evidence="7 8">
    <name type="scientific">Dysgonomonas capnocytophagoides</name>
    <dbReference type="NCBI Taxonomy" id="45254"/>
    <lineage>
        <taxon>Bacteria</taxon>
        <taxon>Pseudomonadati</taxon>
        <taxon>Bacteroidota</taxon>
        <taxon>Bacteroidia</taxon>
        <taxon>Bacteroidales</taxon>
        <taxon>Dysgonomonadaceae</taxon>
        <taxon>Dysgonomonas</taxon>
    </lineage>
</organism>
<dbReference type="Pfam" id="PF25876">
    <property type="entry name" value="HH_MFP_RND"/>
    <property type="match status" value="1"/>
</dbReference>
<dbReference type="NCBIfam" id="TIGR01730">
    <property type="entry name" value="RND_mfp"/>
    <property type="match status" value="1"/>
</dbReference>
<feature type="domain" description="Multidrug resistance protein MdtA-like beta-barrel" evidence="5">
    <location>
        <begin position="225"/>
        <end position="292"/>
    </location>
</feature>
<dbReference type="OrthoDB" id="9801814at2"/>
<dbReference type="Gene3D" id="2.40.30.170">
    <property type="match status" value="1"/>
</dbReference>
<evidence type="ECO:0000313" key="8">
    <source>
        <dbReference type="Proteomes" id="UP000297861"/>
    </source>
</evidence>
<dbReference type="Gene3D" id="2.40.420.20">
    <property type="match status" value="1"/>
</dbReference>
<dbReference type="Proteomes" id="UP000297861">
    <property type="component" value="Unassembled WGS sequence"/>
</dbReference>
<dbReference type="GO" id="GO:0005886">
    <property type="term" value="C:plasma membrane"/>
    <property type="evidence" value="ECO:0007669"/>
    <property type="project" value="TreeGrafter"/>
</dbReference>
<evidence type="ECO:0000313" key="7">
    <source>
        <dbReference type="EMBL" id="TFD95380.1"/>
    </source>
</evidence>
<dbReference type="GO" id="GO:0022857">
    <property type="term" value="F:transmembrane transporter activity"/>
    <property type="evidence" value="ECO:0007669"/>
    <property type="project" value="InterPro"/>
</dbReference>
<name>A0A4Y8L1N0_9BACT</name>
<dbReference type="RefSeq" id="WP_134436786.1">
    <property type="nucleotide sequence ID" value="NZ_JAWZLG010000100.1"/>
</dbReference>
<dbReference type="GO" id="GO:0030313">
    <property type="term" value="C:cell envelope"/>
    <property type="evidence" value="ECO:0007669"/>
    <property type="project" value="UniProtKB-SubCell"/>
</dbReference>
<keyword evidence="8" id="KW-1185">Reference proteome</keyword>